<dbReference type="EnsemblPlants" id="AVESA.00010b.r2.5CG0904830.1">
    <property type="protein sequence ID" value="AVESA.00010b.r2.5CG0904830.1.CDS.1"/>
    <property type="gene ID" value="AVESA.00010b.r2.5CG0904830"/>
</dbReference>
<accession>A0ACD5Y547</accession>
<protein>
    <submittedName>
        <fullName evidence="1">Uncharacterized protein</fullName>
    </submittedName>
</protein>
<evidence type="ECO:0000313" key="2">
    <source>
        <dbReference type="Proteomes" id="UP001732700"/>
    </source>
</evidence>
<keyword evidence="2" id="KW-1185">Reference proteome</keyword>
<evidence type="ECO:0000313" key="1">
    <source>
        <dbReference type="EnsemblPlants" id="AVESA.00010b.r2.5CG0904830.1.CDS.1"/>
    </source>
</evidence>
<proteinExistence type="predicted"/>
<name>A0ACD5Y547_AVESA</name>
<reference evidence="1" key="1">
    <citation type="submission" date="2021-05" db="EMBL/GenBank/DDBJ databases">
        <authorList>
            <person name="Scholz U."/>
            <person name="Mascher M."/>
            <person name="Fiebig A."/>
        </authorList>
    </citation>
    <scope>NUCLEOTIDE SEQUENCE [LARGE SCALE GENOMIC DNA]</scope>
</reference>
<reference evidence="1" key="2">
    <citation type="submission" date="2025-09" db="UniProtKB">
        <authorList>
            <consortium name="EnsemblPlants"/>
        </authorList>
    </citation>
    <scope>IDENTIFICATION</scope>
</reference>
<organism evidence="1 2">
    <name type="scientific">Avena sativa</name>
    <name type="common">Oat</name>
    <dbReference type="NCBI Taxonomy" id="4498"/>
    <lineage>
        <taxon>Eukaryota</taxon>
        <taxon>Viridiplantae</taxon>
        <taxon>Streptophyta</taxon>
        <taxon>Embryophyta</taxon>
        <taxon>Tracheophyta</taxon>
        <taxon>Spermatophyta</taxon>
        <taxon>Magnoliopsida</taxon>
        <taxon>Liliopsida</taxon>
        <taxon>Poales</taxon>
        <taxon>Poaceae</taxon>
        <taxon>BOP clade</taxon>
        <taxon>Pooideae</taxon>
        <taxon>Poodae</taxon>
        <taxon>Poeae</taxon>
        <taxon>Poeae Chloroplast Group 1 (Aveneae type)</taxon>
        <taxon>Aveninae</taxon>
        <taxon>Avena</taxon>
    </lineage>
</organism>
<sequence length="240" mass="27732">MFGEESSLRCNMSKSSASPIRCEVVDLQQIMARLNFPLAPFPVHYLGLPLLSLRLLKKDLQPMVDKVARHIPAWKVGMLEQSGRLILLKSMLNATPIYPMLSLDLPQWFFGTLSKLQRGFFWAREEQARARQCRVAWDMVCSPKLLGGLGVKNLKLMFLALRVRWRWMEHHEDSKPWQDILFEPPEETEHMFKAATRCVLGNGKKLRFWTDIWLDNGSIEDLAPQLYACVKPTRLHDSVA</sequence>
<dbReference type="Proteomes" id="UP001732700">
    <property type="component" value="Chromosome 5C"/>
</dbReference>